<name>A0A1G8W1S9_9MICC</name>
<dbReference type="STRING" id="1045773.SAMN05216555_11575"/>
<dbReference type="InterPro" id="IPR032466">
    <property type="entry name" value="Metal_Hydrolase"/>
</dbReference>
<feature type="domain" description="Amidohydrolase-related" evidence="1">
    <location>
        <begin position="161"/>
        <end position="400"/>
    </location>
</feature>
<dbReference type="Gene3D" id="3.20.20.140">
    <property type="entry name" value="Metal-dependent hydrolases"/>
    <property type="match status" value="1"/>
</dbReference>
<evidence type="ECO:0000259" key="1">
    <source>
        <dbReference type="Pfam" id="PF04909"/>
    </source>
</evidence>
<dbReference type="AlphaFoldDB" id="A0A1G8W1S9"/>
<keyword evidence="3" id="KW-1185">Reference proteome</keyword>
<reference evidence="3" key="1">
    <citation type="submission" date="2016-10" db="EMBL/GenBank/DDBJ databases">
        <authorList>
            <person name="Varghese N."/>
            <person name="Submissions S."/>
        </authorList>
    </citation>
    <scope>NUCLEOTIDE SEQUENCE [LARGE SCALE GENOMIC DNA]</scope>
    <source>
        <strain evidence="3">CGMCC 1.10783</strain>
    </source>
</reference>
<gene>
    <name evidence="2" type="ORF">SAMN05216555_11575</name>
</gene>
<evidence type="ECO:0000313" key="3">
    <source>
        <dbReference type="Proteomes" id="UP000182130"/>
    </source>
</evidence>
<dbReference type="SUPFAM" id="SSF51556">
    <property type="entry name" value="Metallo-dependent hydrolases"/>
    <property type="match status" value="1"/>
</dbReference>
<dbReference type="RefSeq" id="WP_074590707.1">
    <property type="nucleotide sequence ID" value="NZ_FNEI01000015.1"/>
</dbReference>
<accession>A0A1G8W1S9</accession>
<dbReference type="Proteomes" id="UP000182130">
    <property type="component" value="Unassembled WGS sequence"/>
</dbReference>
<proteinExistence type="predicted"/>
<sequence length="400" mass="43272">MSAGMDVLAGLEDRVPRGLAEAVSAMPLVDHHVHGSLTKPLTRAEFEEAINEGSPEPIPDFMTQFDSQLGFAIRRWCAPLLGLPPHAGAGEYWEARSALAPTELNRLFLAPAGVAHWIVDTGLSASSVTTPETMARDSGATVSEILRLELLAEKVAARTASPADFAEDFRAALAAAVPGVVGFKTIAAYRCGFDVDWSTPGGRSLERAVARWTARSSTAASRTAASGTALRLQDPEIISFIVHAAAESRLPLQIHVGYGDRDLDLHRSNPMLLLPLLRQAGIRDTPVMLLHCYPYHRESGYLAQAFSNVHFDVGLGLNHVGSRSADVVGEALELAPFAKQLYSSDAYAVPELHLLGAIHWRRSMAQVLGDWVRRSEWSEADAIRVAGMIGSGNARRIYRL</sequence>
<evidence type="ECO:0000313" key="2">
    <source>
        <dbReference type="EMBL" id="SDJ72057.1"/>
    </source>
</evidence>
<organism evidence="2 3">
    <name type="scientific">Arthrobacter cupressi</name>
    <dbReference type="NCBI Taxonomy" id="1045773"/>
    <lineage>
        <taxon>Bacteria</taxon>
        <taxon>Bacillati</taxon>
        <taxon>Actinomycetota</taxon>
        <taxon>Actinomycetes</taxon>
        <taxon>Micrococcales</taxon>
        <taxon>Micrococcaceae</taxon>
        <taxon>Arthrobacter</taxon>
    </lineage>
</organism>
<dbReference type="PANTHER" id="PTHR43383:SF2">
    <property type="entry name" value="AMIDOHYDROLASE 2 FAMILY PROTEIN"/>
    <property type="match status" value="1"/>
</dbReference>
<dbReference type="GO" id="GO:0016787">
    <property type="term" value="F:hydrolase activity"/>
    <property type="evidence" value="ECO:0007669"/>
    <property type="project" value="InterPro"/>
</dbReference>
<dbReference type="Pfam" id="PF04909">
    <property type="entry name" value="Amidohydro_2"/>
    <property type="match status" value="1"/>
</dbReference>
<dbReference type="EMBL" id="FNEI01000015">
    <property type="protein sequence ID" value="SDJ72057.1"/>
    <property type="molecule type" value="Genomic_DNA"/>
</dbReference>
<dbReference type="PANTHER" id="PTHR43383">
    <property type="entry name" value="NODULIN 6"/>
    <property type="match status" value="1"/>
</dbReference>
<protein>
    <recommendedName>
        <fullName evidence="1">Amidohydrolase-related domain-containing protein</fullName>
    </recommendedName>
</protein>
<dbReference type="InterPro" id="IPR006680">
    <property type="entry name" value="Amidohydro-rel"/>
</dbReference>